<evidence type="ECO:0000259" key="14">
    <source>
        <dbReference type="PROSITE" id="PS50928"/>
    </source>
</evidence>
<evidence type="ECO:0000256" key="8">
    <source>
        <dbReference type="ARBA" id="ARBA00023032"/>
    </source>
</evidence>
<keyword evidence="9 13" id="KW-0472">Membrane</keyword>
<comment type="subunit">
    <text evidence="2">The complex is composed of two ATP-binding proteins (CysA), two transmembrane proteins (CysT and CysW) and a solute-binding protein (CysP).</text>
</comment>
<dbReference type="CDD" id="cd06261">
    <property type="entry name" value="TM_PBP2"/>
    <property type="match status" value="1"/>
</dbReference>
<dbReference type="InterPro" id="IPR000515">
    <property type="entry name" value="MetI-like"/>
</dbReference>
<proteinExistence type="predicted"/>
<feature type="transmembrane region" description="Helical" evidence="13">
    <location>
        <begin position="97"/>
        <end position="120"/>
    </location>
</feature>
<keyword evidence="8" id="KW-0764">Sulfate transport</keyword>
<sequence length="302" mass="32985">MSTNSVRIGDTPWIRRSLIALMLLLVALVLVVPLVSIFSIAFADGIASYFQHLLAPDTRHAIGLTLLVAVLTVPINLVFGVMLAWAVTRFQFPGRKLVTTLIDIPFAVSPVVAGLLYLLLYGSNGWLGAWLFEHDLQVMFALPGIVLVTIFVTCPFVARELIPLMQQQGQAEEEAAVVLGASWWQLFRRVTLPNIKWALIYGVILTNARAIGEFGAVAVVSGSIRGQTNTLPLQVQLLYEDYQTQAAFACASLLAFMALATLALKALVEWRQHRAHASTATMDESSASTPARLTLQTNQSEP</sequence>
<dbReference type="PANTHER" id="PTHR30406:SF9">
    <property type="entry name" value="SULFATE TRANSPORT SYSTEM PERMEASE PROTEIN CYSW"/>
    <property type="match status" value="1"/>
</dbReference>
<evidence type="ECO:0000256" key="2">
    <source>
        <dbReference type="ARBA" id="ARBA00011779"/>
    </source>
</evidence>
<dbReference type="NCBIfam" id="TIGR02140">
    <property type="entry name" value="permease_CysW"/>
    <property type="match status" value="1"/>
</dbReference>
<keyword evidence="15" id="KW-0614">Plasmid</keyword>
<evidence type="ECO:0000313" key="16">
    <source>
        <dbReference type="Proteomes" id="UP001164748"/>
    </source>
</evidence>
<gene>
    <name evidence="15" type="primary">cysW</name>
    <name evidence="15" type="ORF">N8M53_13180</name>
</gene>
<feature type="transmembrane region" description="Helical" evidence="13">
    <location>
        <begin position="140"/>
        <end position="158"/>
    </location>
</feature>
<keyword evidence="4" id="KW-1003">Cell membrane</keyword>
<dbReference type="InterPro" id="IPR005667">
    <property type="entry name" value="Sulph_transpt2"/>
</dbReference>
<keyword evidence="6 13" id="KW-0812">Transmembrane</keyword>
<keyword evidence="7 13" id="KW-1133">Transmembrane helix</keyword>
<feature type="transmembrane region" description="Helical" evidence="13">
    <location>
        <begin position="244"/>
        <end position="264"/>
    </location>
</feature>
<evidence type="ECO:0000256" key="12">
    <source>
        <dbReference type="SAM" id="MobiDB-lite"/>
    </source>
</evidence>
<feature type="transmembrane region" description="Helical" evidence="13">
    <location>
        <begin position="21"/>
        <end position="42"/>
    </location>
</feature>
<keyword evidence="5" id="KW-0997">Cell inner membrane</keyword>
<evidence type="ECO:0000256" key="3">
    <source>
        <dbReference type="ARBA" id="ARBA00022448"/>
    </source>
</evidence>
<dbReference type="InterPro" id="IPR011866">
    <property type="entry name" value="CysW_permease"/>
</dbReference>
<dbReference type="InterPro" id="IPR035906">
    <property type="entry name" value="MetI-like_sf"/>
</dbReference>
<evidence type="ECO:0000256" key="5">
    <source>
        <dbReference type="ARBA" id="ARBA00022519"/>
    </source>
</evidence>
<evidence type="ECO:0000256" key="9">
    <source>
        <dbReference type="ARBA" id="ARBA00023136"/>
    </source>
</evidence>
<evidence type="ECO:0000256" key="6">
    <source>
        <dbReference type="ARBA" id="ARBA00022692"/>
    </source>
</evidence>
<feature type="transmembrane region" description="Helical" evidence="13">
    <location>
        <begin position="62"/>
        <end position="85"/>
    </location>
</feature>
<dbReference type="PANTHER" id="PTHR30406">
    <property type="entry name" value="SULFATE TRANSPORT SYSTEM PERMEASE PROTEIN"/>
    <property type="match status" value="1"/>
</dbReference>
<dbReference type="GO" id="GO:0005886">
    <property type="term" value="C:plasma membrane"/>
    <property type="evidence" value="ECO:0007669"/>
    <property type="project" value="UniProtKB-SubCell"/>
</dbReference>
<evidence type="ECO:0000256" key="11">
    <source>
        <dbReference type="ARBA" id="ARBA00067681"/>
    </source>
</evidence>
<dbReference type="Pfam" id="PF00528">
    <property type="entry name" value="BPD_transp_1"/>
    <property type="match status" value="1"/>
</dbReference>
<dbReference type="PROSITE" id="PS50928">
    <property type="entry name" value="ABC_TM1"/>
    <property type="match status" value="1"/>
</dbReference>
<evidence type="ECO:0000256" key="10">
    <source>
        <dbReference type="ARBA" id="ARBA00025323"/>
    </source>
</evidence>
<reference evidence="15" key="1">
    <citation type="submission" date="2022-09" db="EMBL/GenBank/DDBJ databases">
        <authorList>
            <person name="Li Z.-J."/>
        </authorList>
    </citation>
    <scope>NUCLEOTIDE SEQUENCE</scope>
    <source>
        <strain evidence="15">TGB11</strain>
        <plasmid evidence="15">unnamed</plasmid>
    </source>
</reference>
<dbReference type="Proteomes" id="UP001164748">
    <property type="component" value="Plasmid unnamed"/>
</dbReference>
<keyword evidence="3" id="KW-0813">Transport</keyword>
<dbReference type="NCBIfam" id="TIGR00969">
    <property type="entry name" value="3a0106s02"/>
    <property type="match status" value="1"/>
</dbReference>
<feature type="transmembrane region" description="Helical" evidence="13">
    <location>
        <begin position="198"/>
        <end position="224"/>
    </location>
</feature>
<dbReference type="Gene3D" id="1.10.3720.10">
    <property type="entry name" value="MetI-like"/>
    <property type="match status" value="1"/>
</dbReference>
<dbReference type="SUPFAM" id="SSF161098">
    <property type="entry name" value="MetI-like"/>
    <property type="match status" value="1"/>
</dbReference>
<evidence type="ECO:0000256" key="13">
    <source>
        <dbReference type="SAM" id="Phobius"/>
    </source>
</evidence>
<evidence type="ECO:0000313" key="15">
    <source>
        <dbReference type="EMBL" id="WBA10304.1"/>
    </source>
</evidence>
<comment type="subcellular location">
    <subcellularLocation>
        <location evidence="1">Cell inner membrane</location>
        <topology evidence="1">Multi-pass membrane protein</topology>
    </subcellularLocation>
</comment>
<feature type="domain" description="ABC transmembrane type-1" evidence="14">
    <location>
        <begin position="62"/>
        <end position="265"/>
    </location>
</feature>
<evidence type="ECO:0000256" key="1">
    <source>
        <dbReference type="ARBA" id="ARBA00004429"/>
    </source>
</evidence>
<evidence type="ECO:0000256" key="4">
    <source>
        <dbReference type="ARBA" id="ARBA00022475"/>
    </source>
</evidence>
<dbReference type="RefSeq" id="WP_269580326.1">
    <property type="nucleotide sequence ID" value="NZ_CP114589.1"/>
</dbReference>
<dbReference type="AlphaFoldDB" id="A0AA47LSU0"/>
<geneLocation type="plasmid" evidence="15 16">
    <name>unnamed</name>
</geneLocation>
<dbReference type="FunFam" id="1.10.3720.10:FF:000015">
    <property type="entry name" value="Sulfate ABC transporter, permease CysW"/>
    <property type="match status" value="1"/>
</dbReference>
<dbReference type="EMBL" id="CP114589">
    <property type="protein sequence ID" value="WBA10304.1"/>
    <property type="molecule type" value="Genomic_DNA"/>
</dbReference>
<protein>
    <recommendedName>
        <fullName evidence="11">Sulfate transport system permease protein CysW</fullName>
    </recommendedName>
</protein>
<comment type="function">
    <text evidence="10">Part of the ABC transporter complex CysAWTP (TC 3.A.1.6.1) involved in sulfate/thiosulfate import. Probably responsible for the translocation of the substrate across the membrane.</text>
</comment>
<evidence type="ECO:0000256" key="7">
    <source>
        <dbReference type="ARBA" id="ARBA00022989"/>
    </source>
</evidence>
<feature type="region of interest" description="Disordered" evidence="12">
    <location>
        <begin position="279"/>
        <end position="302"/>
    </location>
</feature>
<name>A0AA47LSU0_9GAMM</name>
<organism evidence="15 16">
    <name type="scientific">Salinivibrio kushneri</name>
    <dbReference type="NCBI Taxonomy" id="1908198"/>
    <lineage>
        <taxon>Bacteria</taxon>
        <taxon>Pseudomonadati</taxon>
        <taxon>Pseudomonadota</taxon>
        <taxon>Gammaproteobacteria</taxon>
        <taxon>Vibrionales</taxon>
        <taxon>Vibrionaceae</taxon>
        <taxon>Salinivibrio</taxon>
    </lineage>
</organism>
<dbReference type="GO" id="GO:0015419">
    <property type="term" value="F:ABC-type sulfate transporter activity"/>
    <property type="evidence" value="ECO:0007669"/>
    <property type="project" value="InterPro"/>
</dbReference>
<accession>A0AA47LSU0</accession>